<accession>A0A9Q1JCI9</accession>
<dbReference type="GO" id="GO:0005737">
    <property type="term" value="C:cytoplasm"/>
    <property type="evidence" value="ECO:0007669"/>
    <property type="project" value="TreeGrafter"/>
</dbReference>
<dbReference type="PANTHER" id="PTHR10502:SF17">
    <property type="entry name" value="ANNEXIN A1"/>
    <property type="match status" value="1"/>
</dbReference>
<keyword evidence="3 4" id="KW-0041">Annexin</keyword>
<evidence type="ECO:0000256" key="5">
    <source>
        <dbReference type="SAM" id="MobiDB-lite"/>
    </source>
</evidence>
<dbReference type="GO" id="GO:0005509">
    <property type="term" value="F:calcium ion binding"/>
    <property type="evidence" value="ECO:0007669"/>
    <property type="project" value="InterPro"/>
</dbReference>
<reference evidence="6" key="1">
    <citation type="journal article" date="2023" name="Science">
        <title>Genome structures resolve the early diversification of teleost fishes.</title>
        <authorList>
            <person name="Parey E."/>
            <person name="Louis A."/>
            <person name="Montfort J."/>
            <person name="Bouchez O."/>
            <person name="Roques C."/>
            <person name="Iampietro C."/>
            <person name="Lluch J."/>
            <person name="Castinel A."/>
            <person name="Donnadieu C."/>
            <person name="Desvignes T."/>
            <person name="Floi Bucao C."/>
            <person name="Jouanno E."/>
            <person name="Wen M."/>
            <person name="Mejri S."/>
            <person name="Dirks R."/>
            <person name="Jansen H."/>
            <person name="Henkel C."/>
            <person name="Chen W.J."/>
            <person name="Zahm M."/>
            <person name="Cabau C."/>
            <person name="Klopp C."/>
            <person name="Thompson A.W."/>
            <person name="Robinson-Rechavi M."/>
            <person name="Braasch I."/>
            <person name="Lecointre G."/>
            <person name="Bobe J."/>
            <person name="Postlethwait J.H."/>
            <person name="Berthelot C."/>
            <person name="Roest Crollius H."/>
            <person name="Guiguen Y."/>
        </authorList>
    </citation>
    <scope>NUCLEOTIDE SEQUENCE</scope>
    <source>
        <strain evidence="6">WJC10195</strain>
    </source>
</reference>
<dbReference type="InterPro" id="IPR018252">
    <property type="entry name" value="Annexin_repeat_CS"/>
</dbReference>
<dbReference type="AlphaFoldDB" id="A0A9Q1JCI9"/>
<feature type="compositionally biased region" description="Basic residues" evidence="5">
    <location>
        <begin position="258"/>
        <end position="267"/>
    </location>
</feature>
<evidence type="ECO:0000256" key="1">
    <source>
        <dbReference type="ARBA" id="ARBA00007831"/>
    </source>
</evidence>
<name>A0A9Q1JCI9_SYNKA</name>
<dbReference type="GO" id="GO:0007165">
    <property type="term" value="P:signal transduction"/>
    <property type="evidence" value="ECO:0007669"/>
    <property type="project" value="TreeGrafter"/>
</dbReference>
<dbReference type="GO" id="GO:0005544">
    <property type="term" value="F:calcium-dependent phospholipid binding"/>
    <property type="evidence" value="ECO:0007669"/>
    <property type="project" value="UniProtKB-KW"/>
</dbReference>
<dbReference type="PROSITE" id="PS00223">
    <property type="entry name" value="ANNEXIN_1"/>
    <property type="match status" value="1"/>
</dbReference>
<keyword evidence="4" id="KW-0111">Calcium/phospholipid-binding</keyword>
<dbReference type="GO" id="GO:0001786">
    <property type="term" value="F:phosphatidylserine binding"/>
    <property type="evidence" value="ECO:0007669"/>
    <property type="project" value="TreeGrafter"/>
</dbReference>
<dbReference type="Proteomes" id="UP001152622">
    <property type="component" value="Chromosome 1"/>
</dbReference>
<comment type="domain">
    <text evidence="4">A pair of annexin repeats may form one binding site for calcium and phospholipid.</text>
</comment>
<dbReference type="GO" id="GO:0006909">
    <property type="term" value="P:phagocytosis"/>
    <property type="evidence" value="ECO:0007669"/>
    <property type="project" value="TreeGrafter"/>
</dbReference>
<protein>
    <recommendedName>
        <fullName evidence="4">Annexin</fullName>
    </recommendedName>
</protein>
<dbReference type="SMART" id="SM00335">
    <property type="entry name" value="ANX"/>
    <property type="match status" value="1"/>
</dbReference>
<dbReference type="GO" id="GO:0071385">
    <property type="term" value="P:cellular response to glucocorticoid stimulus"/>
    <property type="evidence" value="ECO:0007669"/>
    <property type="project" value="TreeGrafter"/>
</dbReference>
<dbReference type="EMBL" id="JAINUF010000001">
    <property type="protein sequence ID" value="KAJ8380698.1"/>
    <property type="molecule type" value="Genomic_DNA"/>
</dbReference>
<proteinExistence type="inferred from homology"/>
<keyword evidence="2 4" id="KW-0677">Repeat</keyword>
<comment type="similarity">
    <text evidence="1 4">Belongs to the annexin family.</text>
</comment>
<dbReference type="Pfam" id="PF00191">
    <property type="entry name" value="Annexin"/>
    <property type="match status" value="1"/>
</dbReference>
<dbReference type="SUPFAM" id="SSF47874">
    <property type="entry name" value="Annexin"/>
    <property type="match status" value="1"/>
</dbReference>
<dbReference type="PRINTS" id="PR00196">
    <property type="entry name" value="ANNEXIN"/>
</dbReference>
<evidence type="ECO:0000313" key="7">
    <source>
        <dbReference type="Proteomes" id="UP001152622"/>
    </source>
</evidence>
<keyword evidence="4" id="KW-0106">Calcium</keyword>
<feature type="compositionally biased region" description="Basic residues" evidence="5">
    <location>
        <begin position="1"/>
        <end position="12"/>
    </location>
</feature>
<feature type="region of interest" description="Disordered" evidence="5">
    <location>
        <begin position="1"/>
        <end position="21"/>
    </location>
</feature>
<dbReference type="InterPro" id="IPR037104">
    <property type="entry name" value="Annexin_sf"/>
</dbReference>
<sequence length="299" mass="34059">MGQRQTHRRKNSRGKECWPGNRGKARREWERAFAVCHRLQNRPPVPEQLGNTRLTRRDPVQIADHSEVVRWAQVSGGGLAKKQCGLVEVVEDGGEWKVARGLVRVRGGGVLLWIANVHPFPRWRPLATIAGLEPSQVQIGCNMALQTPSPGEVVIDVRTTQAPAGAGSPCDAGLGTDEDILIEILASRTNKEIRDIKKAYKEEYKKELEDDIKSDTGGDFRNALLALCKANRSEDTLLNKQRRQSSVRGWREEERNRPVHLHRHPHHQERPVTPERWYHLDNTRLTHASQEPEVYRPFF</sequence>
<dbReference type="GO" id="GO:0012506">
    <property type="term" value="C:vesicle membrane"/>
    <property type="evidence" value="ECO:0007669"/>
    <property type="project" value="TreeGrafter"/>
</dbReference>
<evidence type="ECO:0000256" key="3">
    <source>
        <dbReference type="ARBA" id="ARBA00023216"/>
    </source>
</evidence>
<keyword evidence="7" id="KW-1185">Reference proteome</keyword>
<evidence type="ECO:0000256" key="2">
    <source>
        <dbReference type="ARBA" id="ARBA00022737"/>
    </source>
</evidence>
<dbReference type="FunFam" id="1.10.220.10:FF:000003">
    <property type="entry name" value="Annexin"/>
    <property type="match status" value="1"/>
</dbReference>
<dbReference type="OrthoDB" id="6761011at2759"/>
<dbReference type="PROSITE" id="PS51897">
    <property type="entry name" value="ANNEXIN_2"/>
    <property type="match status" value="1"/>
</dbReference>
<organism evidence="6 7">
    <name type="scientific">Synaphobranchus kaupii</name>
    <name type="common">Kaup's arrowtooth eel</name>
    <dbReference type="NCBI Taxonomy" id="118154"/>
    <lineage>
        <taxon>Eukaryota</taxon>
        <taxon>Metazoa</taxon>
        <taxon>Chordata</taxon>
        <taxon>Craniata</taxon>
        <taxon>Vertebrata</taxon>
        <taxon>Euteleostomi</taxon>
        <taxon>Actinopterygii</taxon>
        <taxon>Neopterygii</taxon>
        <taxon>Teleostei</taxon>
        <taxon>Anguilliformes</taxon>
        <taxon>Synaphobranchidae</taxon>
        <taxon>Synaphobranchus</taxon>
    </lineage>
</organism>
<dbReference type="GO" id="GO:0005886">
    <property type="term" value="C:plasma membrane"/>
    <property type="evidence" value="ECO:0007669"/>
    <property type="project" value="TreeGrafter"/>
</dbReference>
<dbReference type="PANTHER" id="PTHR10502">
    <property type="entry name" value="ANNEXIN"/>
    <property type="match status" value="1"/>
</dbReference>
<gene>
    <name evidence="6" type="ORF">SKAU_G00014760</name>
</gene>
<dbReference type="InterPro" id="IPR018502">
    <property type="entry name" value="Annexin_repeat"/>
</dbReference>
<comment type="caution">
    <text evidence="6">The sequence shown here is derived from an EMBL/GenBank/DDBJ whole genome shotgun (WGS) entry which is preliminary data.</text>
</comment>
<feature type="region of interest" description="Disordered" evidence="5">
    <location>
        <begin position="239"/>
        <end position="270"/>
    </location>
</feature>
<dbReference type="Gene3D" id="1.10.220.10">
    <property type="entry name" value="Annexin"/>
    <property type="match status" value="1"/>
</dbReference>
<dbReference type="GO" id="GO:0005634">
    <property type="term" value="C:nucleus"/>
    <property type="evidence" value="ECO:0007669"/>
    <property type="project" value="TreeGrafter"/>
</dbReference>
<evidence type="ECO:0000313" key="6">
    <source>
        <dbReference type="EMBL" id="KAJ8380698.1"/>
    </source>
</evidence>
<evidence type="ECO:0000256" key="4">
    <source>
        <dbReference type="RuleBase" id="RU003540"/>
    </source>
</evidence>
<dbReference type="InterPro" id="IPR001464">
    <property type="entry name" value="Annexin"/>
</dbReference>